<organism evidence="2 3">
    <name type="scientific">Aureimonas populi</name>
    <dbReference type="NCBI Taxonomy" id="1701758"/>
    <lineage>
        <taxon>Bacteria</taxon>
        <taxon>Pseudomonadati</taxon>
        <taxon>Pseudomonadota</taxon>
        <taxon>Alphaproteobacteria</taxon>
        <taxon>Hyphomicrobiales</taxon>
        <taxon>Aurantimonadaceae</taxon>
        <taxon>Aureimonas</taxon>
    </lineage>
</organism>
<dbReference type="Proteomes" id="UP001597371">
    <property type="component" value="Unassembled WGS sequence"/>
</dbReference>
<comment type="caution">
    <text evidence="2">The sequence shown here is derived from an EMBL/GenBank/DDBJ whole genome shotgun (WGS) entry which is preliminary data.</text>
</comment>
<dbReference type="RefSeq" id="WP_209739608.1">
    <property type="nucleotide sequence ID" value="NZ_CP072611.1"/>
</dbReference>
<accession>A0ABW5CJM3</accession>
<keyword evidence="3" id="KW-1185">Reference proteome</keyword>
<sequence>MSAPPSRPALPAFGVAACKLSQQKGRARAGAKNDSLKGVQDADGKEHDRQDKRARRR</sequence>
<dbReference type="PROSITE" id="PS51257">
    <property type="entry name" value="PROKAR_LIPOPROTEIN"/>
    <property type="match status" value="1"/>
</dbReference>
<evidence type="ECO:0000313" key="3">
    <source>
        <dbReference type="Proteomes" id="UP001597371"/>
    </source>
</evidence>
<feature type="compositionally biased region" description="Basic and acidic residues" evidence="1">
    <location>
        <begin position="40"/>
        <end position="51"/>
    </location>
</feature>
<gene>
    <name evidence="2" type="ORF">ACFSKQ_05355</name>
</gene>
<protein>
    <submittedName>
        <fullName evidence="2">Uncharacterized protein</fullName>
    </submittedName>
</protein>
<evidence type="ECO:0000256" key="1">
    <source>
        <dbReference type="SAM" id="MobiDB-lite"/>
    </source>
</evidence>
<dbReference type="EMBL" id="JBHUIJ010000005">
    <property type="protein sequence ID" value="MFD2236891.1"/>
    <property type="molecule type" value="Genomic_DNA"/>
</dbReference>
<reference evidence="3" key="1">
    <citation type="journal article" date="2019" name="Int. J. Syst. Evol. Microbiol.">
        <title>The Global Catalogue of Microorganisms (GCM) 10K type strain sequencing project: providing services to taxonomists for standard genome sequencing and annotation.</title>
        <authorList>
            <consortium name="The Broad Institute Genomics Platform"/>
            <consortium name="The Broad Institute Genome Sequencing Center for Infectious Disease"/>
            <person name="Wu L."/>
            <person name="Ma J."/>
        </authorList>
    </citation>
    <scope>NUCLEOTIDE SEQUENCE [LARGE SCALE GENOMIC DNA]</scope>
    <source>
        <strain evidence="3">ZS-35-S2</strain>
    </source>
</reference>
<proteinExistence type="predicted"/>
<name>A0ABW5CJM3_9HYPH</name>
<evidence type="ECO:0000313" key="2">
    <source>
        <dbReference type="EMBL" id="MFD2236891.1"/>
    </source>
</evidence>
<feature type="region of interest" description="Disordered" evidence="1">
    <location>
        <begin position="22"/>
        <end position="57"/>
    </location>
</feature>